<evidence type="ECO:0000313" key="5">
    <source>
        <dbReference type="EMBL" id="MBB4011744.1"/>
    </source>
</evidence>
<evidence type="ECO:0000256" key="1">
    <source>
        <dbReference type="ARBA" id="ARBA00022723"/>
    </source>
</evidence>
<evidence type="ECO:0000259" key="4">
    <source>
        <dbReference type="PROSITE" id="PS51379"/>
    </source>
</evidence>
<dbReference type="PROSITE" id="PS51379">
    <property type="entry name" value="4FE4S_FER_2"/>
    <property type="match status" value="1"/>
</dbReference>
<dbReference type="RefSeq" id="WP_172202850.1">
    <property type="nucleotide sequence ID" value="NZ_BAABLE010000011.1"/>
</dbReference>
<evidence type="ECO:0000256" key="3">
    <source>
        <dbReference type="ARBA" id="ARBA00023014"/>
    </source>
</evidence>
<dbReference type="AlphaFoldDB" id="A0A840BHK1"/>
<keyword evidence="2" id="KW-0408">Iron</keyword>
<dbReference type="EMBL" id="JACIET010000001">
    <property type="protein sequence ID" value="MBB4011744.1"/>
    <property type="molecule type" value="Genomic_DNA"/>
</dbReference>
<dbReference type="Gene3D" id="3.30.70.20">
    <property type="match status" value="1"/>
</dbReference>
<name>A0A840BHK1_9RHOO</name>
<organism evidence="5 6">
    <name type="scientific">Niveibacterium umoris</name>
    <dbReference type="NCBI Taxonomy" id="1193620"/>
    <lineage>
        <taxon>Bacteria</taxon>
        <taxon>Pseudomonadati</taxon>
        <taxon>Pseudomonadota</taxon>
        <taxon>Betaproteobacteria</taxon>
        <taxon>Rhodocyclales</taxon>
        <taxon>Rhodocyclaceae</taxon>
        <taxon>Niveibacterium</taxon>
    </lineage>
</organism>
<protein>
    <submittedName>
        <fullName evidence="5">Fe-S-cluster-containing hydrogenase component 2</fullName>
    </submittedName>
</protein>
<dbReference type="PROSITE" id="PS00198">
    <property type="entry name" value="4FE4S_FER_1"/>
    <property type="match status" value="1"/>
</dbReference>
<dbReference type="GO" id="GO:0046872">
    <property type="term" value="F:metal ion binding"/>
    <property type="evidence" value="ECO:0007669"/>
    <property type="project" value="UniProtKB-KW"/>
</dbReference>
<reference evidence="5 6" key="1">
    <citation type="submission" date="2020-08" db="EMBL/GenBank/DDBJ databases">
        <title>Genomic Encyclopedia of Type Strains, Phase IV (KMG-IV): sequencing the most valuable type-strain genomes for metagenomic binning, comparative biology and taxonomic classification.</title>
        <authorList>
            <person name="Goeker M."/>
        </authorList>
    </citation>
    <scope>NUCLEOTIDE SEQUENCE [LARGE SCALE GENOMIC DNA]</scope>
    <source>
        <strain evidence="5 6">DSM 106739</strain>
    </source>
</reference>
<dbReference type="SUPFAM" id="SSF54862">
    <property type="entry name" value="4Fe-4S ferredoxins"/>
    <property type="match status" value="1"/>
</dbReference>
<evidence type="ECO:0000256" key="2">
    <source>
        <dbReference type="ARBA" id="ARBA00023004"/>
    </source>
</evidence>
<keyword evidence="6" id="KW-1185">Reference proteome</keyword>
<keyword evidence="1" id="KW-0479">Metal-binding</keyword>
<evidence type="ECO:0000313" key="6">
    <source>
        <dbReference type="Proteomes" id="UP000561045"/>
    </source>
</evidence>
<dbReference type="InterPro" id="IPR017900">
    <property type="entry name" value="4Fe4S_Fe_S_CS"/>
</dbReference>
<feature type="domain" description="4Fe-4S ferredoxin-type" evidence="4">
    <location>
        <begin position="1"/>
        <end position="30"/>
    </location>
</feature>
<dbReference type="GO" id="GO:0051536">
    <property type="term" value="F:iron-sulfur cluster binding"/>
    <property type="evidence" value="ECO:0007669"/>
    <property type="project" value="UniProtKB-KW"/>
</dbReference>
<sequence>MAMKIIVAECSSCGDCIKVCPTNSIFDKGGIVKIKADTCNECEDHDEGPRCQATCASGDACIVYM</sequence>
<comment type="caution">
    <text evidence="5">The sequence shown here is derived from an EMBL/GenBank/DDBJ whole genome shotgun (WGS) entry which is preliminary data.</text>
</comment>
<proteinExistence type="predicted"/>
<gene>
    <name evidence="5" type="ORF">GGR36_001052</name>
</gene>
<dbReference type="Proteomes" id="UP000561045">
    <property type="component" value="Unassembled WGS sequence"/>
</dbReference>
<dbReference type="InterPro" id="IPR017896">
    <property type="entry name" value="4Fe4S_Fe-S-bd"/>
</dbReference>
<accession>A0A840BHK1</accession>
<dbReference type="Pfam" id="PF00037">
    <property type="entry name" value="Fer4"/>
    <property type="match status" value="1"/>
</dbReference>
<keyword evidence="3" id="KW-0411">Iron-sulfur</keyword>